<evidence type="ECO:0000313" key="7">
    <source>
        <dbReference type="EMBL" id="MDH1896210.1"/>
    </source>
</evidence>
<dbReference type="PANTHER" id="PTHR43194:SF5">
    <property type="entry name" value="PIMELOYL-[ACYL-CARRIER PROTEIN] METHYL ESTER ESTERASE"/>
    <property type="match status" value="1"/>
</dbReference>
<evidence type="ECO:0000256" key="2">
    <source>
        <dbReference type="ARBA" id="ARBA00022490"/>
    </source>
</evidence>
<organism evidence="7 10">
    <name type="scientific">Aeromonas caviae</name>
    <name type="common">Aeromonas punctata</name>
    <dbReference type="NCBI Taxonomy" id="648"/>
    <lineage>
        <taxon>Bacteria</taxon>
        <taxon>Pseudomonadati</taxon>
        <taxon>Pseudomonadota</taxon>
        <taxon>Gammaproteobacteria</taxon>
        <taxon>Aeromonadales</taxon>
        <taxon>Aeromonadaceae</taxon>
        <taxon>Aeromonas</taxon>
    </lineage>
</organism>
<feature type="domain" description="AB hydrolase-1" evidence="6">
    <location>
        <begin position="14"/>
        <end position="242"/>
    </location>
</feature>
<feature type="binding site" evidence="5">
    <location>
        <begin position="143"/>
        <end position="147"/>
    </location>
    <ligand>
        <name>substrate</name>
    </ligand>
</feature>
<dbReference type="Proteomes" id="UP001163285">
    <property type="component" value="Chromosome"/>
</dbReference>
<feature type="binding site" evidence="5">
    <location>
        <begin position="82"/>
        <end position="83"/>
    </location>
    <ligand>
        <name>substrate</name>
    </ligand>
</feature>
<dbReference type="AlphaFoldDB" id="A0A3G9I1A8"/>
<keyword evidence="1 5" id="KW-0719">Serine esterase</keyword>
<reference evidence="9" key="2">
    <citation type="submission" date="2023-04" db="EMBL/GenBank/DDBJ databases">
        <title>Whole Genome Sequence of Multi-drug resistant Aeromonas caviae as a gut pathogen in newborn.</title>
        <authorList>
            <person name="Jadhav S.V."/>
            <person name="Saroj S.D."/>
            <person name="Saha U.B."/>
            <person name="Sen S."/>
            <person name="Kher A."/>
        </authorList>
    </citation>
    <scope>NUCLEOTIDE SEQUENCE</scope>
    <source>
        <strain evidence="9">SVJ23</strain>
    </source>
</reference>
<dbReference type="PRINTS" id="PR00111">
    <property type="entry name" value="ABHYDROLASE"/>
</dbReference>
<evidence type="ECO:0000256" key="4">
    <source>
        <dbReference type="ARBA" id="ARBA00022801"/>
    </source>
</evidence>
<dbReference type="GO" id="GO:0090499">
    <property type="term" value="F:pimelyl-[acyl-carrier protein] methyl ester esterase activity"/>
    <property type="evidence" value="ECO:0007669"/>
    <property type="project" value="UniProtKB-EC"/>
</dbReference>
<dbReference type="EMBL" id="JAOCFT010000001">
    <property type="protein sequence ID" value="MDH1896210.1"/>
    <property type="molecule type" value="Genomic_DNA"/>
</dbReference>
<dbReference type="NCBIfam" id="TIGR01738">
    <property type="entry name" value="bioH"/>
    <property type="match status" value="1"/>
</dbReference>
<evidence type="ECO:0000313" key="10">
    <source>
        <dbReference type="Proteomes" id="UP001160758"/>
    </source>
</evidence>
<sequence length="254" mass="28020">MSVSVERFGQGPDLVLLHGWGMNGAVWHGIAQELAAHYRLHLVDLPGFGNSPLQAGTDYTLPWLAEQVAAILPEKCHLLGWSLGGLVASQLALTMPERLHSLITVASSPCFMARDEWPGIAPKVLAGFNQMLAGDFMQTIERFLAIQAMGSEHARNDIRQLRHWLAERPAPRLAALEAGLGLLAEVDLRDELIGLDLPWLRLYGRLDTLVPKAAIPLLDARYPASHSLVLEKASHAPFISHPEQFITLLRQFID</sequence>
<name>A0A3G9I1A8_AERCA</name>
<dbReference type="PANTHER" id="PTHR43194">
    <property type="entry name" value="HYDROLASE ALPHA/BETA FOLD FAMILY"/>
    <property type="match status" value="1"/>
</dbReference>
<feature type="binding site" evidence="5">
    <location>
        <position position="235"/>
    </location>
    <ligand>
        <name>substrate</name>
    </ligand>
</feature>
<dbReference type="EMBL" id="CP110176">
    <property type="protein sequence ID" value="UZC85005.2"/>
    <property type="molecule type" value="Genomic_DNA"/>
</dbReference>
<evidence type="ECO:0000256" key="3">
    <source>
        <dbReference type="ARBA" id="ARBA00022756"/>
    </source>
</evidence>
<dbReference type="Proteomes" id="UP001277183">
    <property type="component" value="Unassembled WGS sequence"/>
</dbReference>
<feature type="active site" evidence="5">
    <location>
        <position position="207"/>
    </location>
</feature>
<dbReference type="Pfam" id="PF00561">
    <property type="entry name" value="Abhydrolase_1"/>
    <property type="match status" value="1"/>
</dbReference>
<dbReference type="Proteomes" id="UP001160758">
    <property type="component" value="Unassembled WGS sequence"/>
</dbReference>
<comment type="pathway">
    <text evidence="5">Cofactor biosynthesis; biotin biosynthesis.</text>
</comment>
<dbReference type="EMBL" id="JAWZVU010000072">
    <property type="protein sequence ID" value="MDX7721223.1"/>
    <property type="molecule type" value="Genomic_DNA"/>
</dbReference>
<keyword evidence="4 5" id="KW-0378">Hydrolase</keyword>
<feature type="active site" description="Nucleophile" evidence="5">
    <location>
        <position position="82"/>
    </location>
</feature>
<dbReference type="RefSeq" id="WP_041212176.1">
    <property type="nucleotide sequence ID" value="NZ_AP019195.1"/>
</dbReference>
<evidence type="ECO:0000313" key="8">
    <source>
        <dbReference type="EMBL" id="MDX7721223.1"/>
    </source>
</evidence>
<gene>
    <name evidence="5 7" type="primary">bioH</name>
    <name evidence="7" type="ORF">N5I07_01050</name>
    <name evidence="9" type="ORF">OJY61_14275</name>
    <name evidence="8" type="ORF">SJS77_12160</name>
</gene>
<evidence type="ECO:0000313" key="9">
    <source>
        <dbReference type="EMBL" id="UZC85005.2"/>
    </source>
</evidence>
<keyword evidence="2 5" id="KW-0963">Cytoplasm</keyword>
<evidence type="ECO:0000259" key="6">
    <source>
        <dbReference type="Pfam" id="PF00561"/>
    </source>
</evidence>
<proteinExistence type="inferred from homology"/>
<feature type="binding site" evidence="5">
    <location>
        <position position="20"/>
    </location>
    <ligand>
        <name>substrate</name>
    </ligand>
</feature>
<dbReference type="InterPro" id="IPR050228">
    <property type="entry name" value="Carboxylesterase_BioH"/>
</dbReference>
<feature type="active site" evidence="5">
    <location>
        <position position="235"/>
    </location>
</feature>
<comment type="subunit">
    <text evidence="5">Monomer.</text>
</comment>
<evidence type="ECO:0000256" key="1">
    <source>
        <dbReference type="ARBA" id="ARBA00022487"/>
    </source>
</evidence>
<comment type="function">
    <text evidence="5">The physiological role of BioH is to remove the methyl group introduced by BioC when the pimeloyl moiety is complete. It allows to synthesize pimeloyl-ACP via the fatty acid synthetic pathway through the hydrolysis of the ester bonds of pimeloyl-ACP esters.</text>
</comment>
<evidence type="ECO:0000256" key="5">
    <source>
        <dbReference type="HAMAP-Rule" id="MF_01260"/>
    </source>
</evidence>
<dbReference type="SUPFAM" id="SSF53474">
    <property type="entry name" value="alpha/beta-Hydrolases"/>
    <property type="match status" value="1"/>
</dbReference>
<keyword evidence="3 5" id="KW-0093">Biotin biosynthesis</keyword>
<comment type="subcellular location">
    <subcellularLocation>
        <location evidence="5">Cytoplasm</location>
    </subcellularLocation>
</comment>
<comment type="similarity">
    <text evidence="5">Belongs to the AB hydrolase superfamily. Carboxylesterase BioH family.</text>
</comment>
<dbReference type="InterPro" id="IPR000073">
    <property type="entry name" value="AB_hydrolase_1"/>
</dbReference>
<protein>
    <recommendedName>
        <fullName evidence="5">Pimeloyl-[acyl-carrier protein] methyl ester esterase</fullName>
        <ecNumber evidence="5">3.1.1.85</ecNumber>
    </recommendedName>
    <alternativeName>
        <fullName evidence="5">Biotin synthesis protein BioH</fullName>
    </alternativeName>
    <alternativeName>
        <fullName evidence="5">Carboxylesterase BioH</fullName>
    </alternativeName>
</protein>
<dbReference type="GO" id="GO:0005737">
    <property type="term" value="C:cytoplasm"/>
    <property type="evidence" value="ECO:0007669"/>
    <property type="project" value="UniProtKB-SubCell"/>
</dbReference>
<dbReference type="InterPro" id="IPR010076">
    <property type="entry name" value="BioH"/>
</dbReference>
<dbReference type="HAMAP" id="MF_01260">
    <property type="entry name" value="Carboxylester"/>
    <property type="match status" value="1"/>
</dbReference>
<reference evidence="7" key="1">
    <citation type="submission" date="2022-09" db="EMBL/GenBank/DDBJ databases">
        <title>Intensive care unit water sources are persistently colonized with multi-drug resistant bacteria and are the site of extensive horizontal gene transfer of antibiotic resistance genes.</title>
        <authorList>
            <person name="Diorio-Toth L."/>
        </authorList>
    </citation>
    <scope>NUCLEOTIDE SEQUENCE</scope>
    <source>
        <strain evidence="7">GD03796</strain>
    </source>
</reference>
<dbReference type="Gene3D" id="3.40.50.1820">
    <property type="entry name" value="alpha/beta hydrolase"/>
    <property type="match status" value="1"/>
</dbReference>
<dbReference type="GO" id="GO:0009102">
    <property type="term" value="P:biotin biosynthetic process"/>
    <property type="evidence" value="ECO:0007669"/>
    <property type="project" value="UniProtKB-UniRule"/>
</dbReference>
<accession>A0A3G9I1A8</accession>
<comment type="catalytic activity">
    <reaction evidence="5">
        <text>6-carboxyhexanoyl-[ACP] methyl ester + H2O = 6-carboxyhexanoyl-[ACP] + methanol + H(+)</text>
        <dbReference type="Rhea" id="RHEA:42700"/>
        <dbReference type="Rhea" id="RHEA-COMP:9955"/>
        <dbReference type="Rhea" id="RHEA-COMP:10186"/>
        <dbReference type="ChEBI" id="CHEBI:15377"/>
        <dbReference type="ChEBI" id="CHEBI:15378"/>
        <dbReference type="ChEBI" id="CHEBI:17790"/>
        <dbReference type="ChEBI" id="CHEBI:78846"/>
        <dbReference type="ChEBI" id="CHEBI:82735"/>
        <dbReference type="EC" id="3.1.1.85"/>
    </reaction>
</comment>
<dbReference type="EC" id="3.1.1.85" evidence="5"/>
<reference evidence="8" key="3">
    <citation type="submission" date="2023-11" db="EMBL/GenBank/DDBJ databases">
        <title>WGS of Aeromonas in Northern Israel.</title>
        <authorList>
            <person name="Hershko Y."/>
        </authorList>
    </citation>
    <scope>NUCLEOTIDE SEQUENCE</scope>
    <source>
        <strain evidence="8">77416</strain>
    </source>
</reference>
<dbReference type="InterPro" id="IPR029058">
    <property type="entry name" value="AB_hydrolase_fold"/>
</dbReference>